<dbReference type="Proteomes" id="UP000324897">
    <property type="component" value="Unassembled WGS sequence"/>
</dbReference>
<name>A0A5J9UF21_9POAL</name>
<proteinExistence type="predicted"/>
<dbReference type="Gene3D" id="1.10.287.110">
    <property type="entry name" value="DnaJ domain"/>
    <property type="match status" value="1"/>
</dbReference>
<dbReference type="Gramene" id="TVU22024">
    <property type="protein sequence ID" value="TVU22024"/>
    <property type="gene ID" value="EJB05_31700"/>
</dbReference>
<dbReference type="InterPro" id="IPR036869">
    <property type="entry name" value="J_dom_sf"/>
</dbReference>
<dbReference type="InterPro" id="IPR052423">
    <property type="entry name" value="EMIR"/>
</dbReference>
<protein>
    <recommendedName>
        <fullName evidence="2">J domain-containing protein</fullName>
    </recommendedName>
</protein>
<dbReference type="OrthoDB" id="656484at2759"/>
<dbReference type="PANTHER" id="PTHR44094">
    <property type="entry name" value="DNAJ HEAT SHOCK N-TERMINAL DOMAIN-CONTAINING PROTEIN"/>
    <property type="match status" value="1"/>
</dbReference>
<dbReference type="InterPro" id="IPR018253">
    <property type="entry name" value="DnaJ_domain_CS"/>
</dbReference>
<feature type="compositionally biased region" description="Low complexity" evidence="1">
    <location>
        <begin position="9"/>
        <end position="29"/>
    </location>
</feature>
<dbReference type="AlphaFoldDB" id="A0A5J9UF21"/>
<sequence>MQWLLRCLSRSGSGSSSSVASSDRSPSWRRFGRRGGDGSVDGDQSSCESFEINRPRRSLPDLAMKPPTSWHRILPAGKIQEAPAMVQDSAYYDVLGAKLVHRDKNPGNPDAAQKFQELGEAYQVLSDPAKKEAYDKHGKEFPNNMVDPAAVFGMLFGSDYFEDFVGQLVLASIASVEIEENSNSQEARAKQSEEAL</sequence>
<dbReference type="PRINTS" id="PR00625">
    <property type="entry name" value="JDOMAIN"/>
</dbReference>
<feature type="domain" description="J" evidence="2">
    <location>
        <begin position="69"/>
        <end position="138"/>
    </location>
</feature>
<dbReference type="PROSITE" id="PS00636">
    <property type="entry name" value="DNAJ_1"/>
    <property type="match status" value="1"/>
</dbReference>
<dbReference type="EMBL" id="RWGY01000026">
    <property type="protein sequence ID" value="TVU22024.1"/>
    <property type="molecule type" value="Genomic_DNA"/>
</dbReference>
<dbReference type="SUPFAM" id="SSF46565">
    <property type="entry name" value="Chaperone J-domain"/>
    <property type="match status" value="1"/>
</dbReference>
<comment type="caution">
    <text evidence="3">The sequence shown here is derived from an EMBL/GenBank/DDBJ whole genome shotgun (WGS) entry which is preliminary data.</text>
</comment>
<dbReference type="InterPro" id="IPR001623">
    <property type="entry name" value="DnaJ_domain"/>
</dbReference>
<dbReference type="Pfam" id="PF00226">
    <property type="entry name" value="DnaJ"/>
    <property type="match status" value="1"/>
</dbReference>
<dbReference type="PROSITE" id="PS50076">
    <property type="entry name" value="DNAJ_2"/>
    <property type="match status" value="1"/>
</dbReference>
<reference evidence="3 4" key="1">
    <citation type="journal article" date="2019" name="Sci. Rep.">
        <title>A high-quality genome of Eragrostis curvula grass provides insights into Poaceae evolution and supports new strategies to enhance forage quality.</title>
        <authorList>
            <person name="Carballo J."/>
            <person name="Santos B.A.C.M."/>
            <person name="Zappacosta D."/>
            <person name="Garbus I."/>
            <person name="Selva J.P."/>
            <person name="Gallo C.A."/>
            <person name="Diaz A."/>
            <person name="Albertini E."/>
            <person name="Caccamo M."/>
            <person name="Echenique V."/>
        </authorList>
    </citation>
    <scope>NUCLEOTIDE SEQUENCE [LARGE SCALE GENOMIC DNA]</scope>
    <source>
        <strain evidence="4">cv. Victoria</strain>
        <tissue evidence="3">Leaf</tissue>
    </source>
</reference>
<accession>A0A5J9UF21</accession>
<feature type="region of interest" description="Disordered" evidence="1">
    <location>
        <begin position="7"/>
        <end position="65"/>
    </location>
</feature>
<dbReference type="PANTHER" id="PTHR44094:SF8">
    <property type="entry name" value="DNAJ HEAT SHOCK N-TERMINAL DOMAIN-CONTAINING PROTEIN-RELATED"/>
    <property type="match status" value="1"/>
</dbReference>
<evidence type="ECO:0000313" key="3">
    <source>
        <dbReference type="EMBL" id="TVU22024.1"/>
    </source>
</evidence>
<feature type="non-terminal residue" evidence="3">
    <location>
        <position position="1"/>
    </location>
</feature>
<keyword evidence="4" id="KW-1185">Reference proteome</keyword>
<dbReference type="CDD" id="cd06257">
    <property type="entry name" value="DnaJ"/>
    <property type="match status" value="1"/>
</dbReference>
<gene>
    <name evidence="3" type="ORF">EJB05_31700</name>
</gene>
<evidence type="ECO:0000313" key="4">
    <source>
        <dbReference type="Proteomes" id="UP000324897"/>
    </source>
</evidence>
<organism evidence="3 4">
    <name type="scientific">Eragrostis curvula</name>
    <name type="common">weeping love grass</name>
    <dbReference type="NCBI Taxonomy" id="38414"/>
    <lineage>
        <taxon>Eukaryota</taxon>
        <taxon>Viridiplantae</taxon>
        <taxon>Streptophyta</taxon>
        <taxon>Embryophyta</taxon>
        <taxon>Tracheophyta</taxon>
        <taxon>Spermatophyta</taxon>
        <taxon>Magnoliopsida</taxon>
        <taxon>Liliopsida</taxon>
        <taxon>Poales</taxon>
        <taxon>Poaceae</taxon>
        <taxon>PACMAD clade</taxon>
        <taxon>Chloridoideae</taxon>
        <taxon>Eragrostideae</taxon>
        <taxon>Eragrostidinae</taxon>
        <taxon>Eragrostis</taxon>
    </lineage>
</organism>
<dbReference type="GO" id="GO:0005783">
    <property type="term" value="C:endoplasmic reticulum"/>
    <property type="evidence" value="ECO:0007669"/>
    <property type="project" value="UniProtKB-ARBA"/>
</dbReference>
<evidence type="ECO:0000256" key="1">
    <source>
        <dbReference type="SAM" id="MobiDB-lite"/>
    </source>
</evidence>
<dbReference type="SMART" id="SM00271">
    <property type="entry name" value="DnaJ"/>
    <property type="match status" value="1"/>
</dbReference>
<evidence type="ECO:0000259" key="2">
    <source>
        <dbReference type="PROSITE" id="PS50076"/>
    </source>
</evidence>